<dbReference type="GO" id="GO:1990281">
    <property type="term" value="C:efflux pump complex"/>
    <property type="evidence" value="ECO:0007669"/>
    <property type="project" value="TreeGrafter"/>
</dbReference>
<evidence type="ECO:0000313" key="5">
    <source>
        <dbReference type="EMBL" id="MBD3844124.1"/>
    </source>
</evidence>
<comment type="caution">
    <text evidence="5">The sequence shown here is derived from an EMBL/GenBank/DDBJ whole genome shotgun (WGS) entry which is preliminary data.</text>
</comment>
<keyword evidence="6" id="KW-1185">Reference proteome</keyword>
<dbReference type="PANTHER" id="PTHR30469:SF38">
    <property type="entry name" value="HLYD FAMILY SECRETION PROTEIN"/>
    <property type="match status" value="1"/>
</dbReference>
<evidence type="ECO:0000259" key="3">
    <source>
        <dbReference type="Pfam" id="PF25954"/>
    </source>
</evidence>
<dbReference type="Gene3D" id="2.40.420.20">
    <property type="match status" value="1"/>
</dbReference>
<evidence type="ECO:0000256" key="1">
    <source>
        <dbReference type="ARBA" id="ARBA00009477"/>
    </source>
</evidence>
<accession>A0A927HXE7</accession>
<dbReference type="InterPro" id="IPR058792">
    <property type="entry name" value="Beta-barrel_RND_2"/>
</dbReference>
<dbReference type="Proteomes" id="UP000619295">
    <property type="component" value="Unassembled WGS sequence"/>
</dbReference>
<reference evidence="5" key="1">
    <citation type="submission" date="2020-09" db="EMBL/GenBank/DDBJ databases">
        <title>Bosea spartocytisi sp. nov. a root nodule endophyte of Spartocytisus supranubius in the high mountain ecosystem fo the Teide National Park (Canary Islands, Spain).</title>
        <authorList>
            <person name="Pulido-Suarez L."/>
            <person name="Peix A."/>
            <person name="Igual J.M."/>
            <person name="Socas-Perez N."/>
            <person name="Velazquez E."/>
            <person name="Flores-Felix J.D."/>
            <person name="Leon-Barrios M."/>
        </authorList>
    </citation>
    <scope>NUCLEOTIDE SEQUENCE</scope>
    <source>
        <strain evidence="5">SSUT16</strain>
    </source>
</reference>
<dbReference type="SUPFAM" id="SSF111369">
    <property type="entry name" value="HlyD-like secretion proteins"/>
    <property type="match status" value="1"/>
</dbReference>
<dbReference type="Gene3D" id="2.40.30.170">
    <property type="match status" value="1"/>
</dbReference>
<dbReference type="NCBIfam" id="TIGR01730">
    <property type="entry name" value="RND_mfp"/>
    <property type="match status" value="1"/>
</dbReference>
<dbReference type="InterPro" id="IPR058647">
    <property type="entry name" value="BSH_CzcB-like"/>
</dbReference>
<dbReference type="EMBL" id="JACXWY010000001">
    <property type="protein sequence ID" value="MBD3844124.1"/>
    <property type="molecule type" value="Genomic_DNA"/>
</dbReference>
<dbReference type="PROSITE" id="PS51257">
    <property type="entry name" value="PROKAR_LIPOPROTEIN"/>
    <property type="match status" value="1"/>
</dbReference>
<feature type="coiled-coil region" evidence="2">
    <location>
        <begin position="145"/>
        <end position="172"/>
    </location>
</feature>
<dbReference type="InterPro" id="IPR006143">
    <property type="entry name" value="RND_pump_MFP"/>
</dbReference>
<sequence>MPMRWPLRFPGRSTAGLLVGLAMVLAACGEEKNPSARAPVSVKAERVSASQHALSVALTGEVKARVQSDLAFRFTGRIAERFVEIGDHVEAGQVLARLESQEQTADLASMTAGVQSAEATLRQTTAAFERQKSLLANGFTTQTNFDNAQQAMQAARATLDAARSNLGTAREQLVYTSLTADASGVVVARNAEAGQVVEAAQAVFTIARDGERDAVFDVYEGLLAQRPADDTIELALVSNPAVRATGKVREVAPAIDPATGTVRVKISIDAPPPAMTLGAAVTGIGRFKPDNVFALPAGAFFTENGKPAVWTVDPRSHAAAIRPITVDSYRTGELLVRDGLEAGDIVVTAGTQLLRPGQIVKPLLPDAQPREETKK</sequence>
<dbReference type="Pfam" id="PF25973">
    <property type="entry name" value="BSH_CzcB"/>
    <property type="match status" value="1"/>
</dbReference>
<feature type="domain" description="CzcB-like barrel-sandwich hybrid" evidence="4">
    <location>
        <begin position="73"/>
        <end position="207"/>
    </location>
</feature>
<keyword evidence="2" id="KW-0175">Coiled coil</keyword>
<dbReference type="Gene3D" id="1.10.287.470">
    <property type="entry name" value="Helix hairpin bin"/>
    <property type="match status" value="1"/>
</dbReference>
<dbReference type="PANTHER" id="PTHR30469">
    <property type="entry name" value="MULTIDRUG RESISTANCE PROTEIN MDTA"/>
    <property type="match status" value="1"/>
</dbReference>
<dbReference type="Gene3D" id="2.40.50.100">
    <property type="match status" value="1"/>
</dbReference>
<evidence type="ECO:0000313" key="6">
    <source>
        <dbReference type="Proteomes" id="UP000619295"/>
    </source>
</evidence>
<feature type="domain" description="CusB-like beta-barrel" evidence="3">
    <location>
        <begin position="216"/>
        <end position="272"/>
    </location>
</feature>
<gene>
    <name evidence="5" type="ORF">IED13_00330</name>
</gene>
<comment type="similarity">
    <text evidence="1">Belongs to the membrane fusion protein (MFP) (TC 8.A.1) family.</text>
</comment>
<evidence type="ECO:0000256" key="2">
    <source>
        <dbReference type="SAM" id="Coils"/>
    </source>
</evidence>
<dbReference type="GO" id="GO:0015562">
    <property type="term" value="F:efflux transmembrane transporter activity"/>
    <property type="evidence" value="ECO:0007669"/>
    <property type="project" value="TreeGrafter"/>
</dbReference>
<protein>
    <submittedName>
        <fullName evidence="5">Efflux RND transporter periplasmic adaptor subunit</fullName>
    </submittedName>
</protein>
<evidence type="ECO:0000259" key="4">
    <source>
        <dbReference type="Pfam" id="PF25973"/>
    </source>
</evidence>
<dbReference type="AlphaFoldDB" id="A0A927HXE7"/>
<dbReference type="Pfam" id="PF25954">
    <property type="entry name" value="Beta-barrel_RND_2"/>
    <property type="match status" value="1"/>
</dbReference>
<name>A0A927HXE7_9HYPH</name>
<proteinExistence type="inferred from homology"/>
<organism evidence="5 6">
    <name type="scientific">Bosea spartocytisi</name>
    <dbReference type="NCBI Taxonomy" id="2773451"/>
    <lineage>
        <taxon>Bacteria</taxon>
        <taxon>Pseudomonadati</taxon>
        <taxon>Pseudomonadota</taxon>
        <taxon>Alphaproteobacteria</taxon>
        <taxon>Hyphomicrobiales</taxon>
        <taxon>Boseaceae</taxon>
        <taxon>Bosea</taxon>
    </lineage>
</organism>